<evidence type="ECO:0000313" key="2">
    <source>
        <dbReference type="Proteomes" id="UP000032141"/>
    </source>
</evidence>
<evidence type="ECO:0000313" key="1">
    <source>
        <dbReference type="EnsemblPlants" id="Bo07103s010.1"/>
    </source>
</evidence>
<dbReference type="Gramene" id="Bo07103s010.1">
    <property type="protein sequence ID" value="Bo07103s010.1"/>
    <property type="gene ID" value="Bo07103s010"/>
</dbReference>
<reference evidence="1" key="1">
    <citation type="journal article" date="2014" name="Genome Biol.">
        <title>Transcriptome and methylome profiling reveals relics of genome dominance in the mesopolyploid Brassica oleracea.</title>
        <authorList>
            <person name="Parkin I.A."/>
            <person name="Koh C."/>
            <person name="Tang H."/>
            <person name="Robinson S.J."/>
            <person name="Kagale S."/>
            <person name="Clarke W.E."/>
            <person name="Town C.D."/>
            <person name="Nixon J."/>
            <person name="Krishnakumar V."/>
            <person name="Bidwell S.L."/>
            <person name="Denoeud F."/>
            <person name="Belcram H."/>
            <person name="Links M.G."/>
            <person name="Just J."/>
            <person name="Clarke C."/>
            <person name="Bender T."/>
            <person name="Huebert T."/>
            <person name="Mason A.S."/>
            <person name="Pires J.C."/>
            <person name="Barker G."/>
            <person name="Moore J."/>
            <person name="Walley P.G."/>
            <person name="Manoli S."/>
            <person name="Batley J."/>
            <person name="Edwards D."/>
            <person name="Nelson M.N."/>
            <person name="Wang X."/>
            <person name="Paterson A.H."/>
            <person name="King G."/>
            <person name="Bancroft I."/>
            <person name="Chalhoub B."/>
            <person name="Sharpe A.G."/>
        </authorList>
    </citation>
    <scope>NUCLEOTIDE SEQUENCE [LARGE SCALE GENOMIC DNA]</scope>
    <source>
        <strain evidence="1">cv. TO1000</strain>
    </source>
</reference>
<keyword evidence="2" id="KW-1185">Reference proteome</keyword>
<dbReference type="Proteomes" id="UP000032141">
    <property type="component" value="Unassembled WGS sequence"/>
</dbReference>
<accession>A0A0D2ZXZ4</accession>
<organism evidence="1 2">
    <name type="scientific">Brassica oleracea var. oleracea</name>
    <dbReference type="NCBI Taxonomy" id="109376"/>
    <lineage>
        <taxon>Eukaryota</taxon>
        <taxon>Viridiplantae</taxon>
        <taxon>Streptophyta</taxon>
        <taxon>Embryophyta</taxon>
        <taxon>Tracheophyta</taxon>
        <taxon>Spermatophyta</taxon>
        <taxon>Magnoliopsida</taxon>
        <taxon>eudicotyledons</taxon>
        <taxon>Gunneridae</taxon>
        <taxon>Pentapetalae</taxon>
        <taxon>rosids</taxon>
        <taxon>malvids</taxon>
        <taxon>Brassicales</taxon>
        <taxon>Brassicaceae</taxon>
        <taxon>Brassiceae</taxon>
        <taxon>Brassica</taxon>
    </lineage>
</organism>
<sequence length="58" mass="6402">MEMVLLTSPFGIPRATSTANTTTSTTPATTTSLLHFSTTFHNRFTCISLTIHYLQHTT</sequence>
<name>A0A0D2ZXZ4_BRAOL</name>
<reference evidence="1" key="2">
    <citation type="submission" date="2015-06" db="UniProtKB">
        <authorList>
            <consortium name="EnsemblPlants"/>
        </authorList>
    </citation>
    <scope>IDENTIFICATION</scope>
</reference>
<dbReference type="HOGENOM" id="CLU_2981866_0_0_1"/>
<proteinExistence type="predicted"/>
<dbReference type="AlphaFoldDB" id="A0A0D2ZXZ4"/>
<protein>
    <submittedName>
        <fullName evidence="1">Uncharacterized protein</fullName>
    </submittedName>
</protein>
<dbReference type="EnsemblPlants" id="Bo07103s010.1">
    <property type="protein sequence ID" value="Bo07103s010.1"/>
    <property type="gene ID" value="Bo07103s010"/>
</dbReference>